<comment type="similarity">
    <text evidence="1">Belongs to the eukaryotic mitochondrial porin (TC 1.B.8.1) family.</text>
</comment>
<dbReference type="Gene3D" id="2.40.160.10">
    <property type="entry name" value="Porin"/>
    <property type="match status" value="1"/>
</dbReference>
<dbReference type="PANTHER" id="PTHR11743:SF23">
    <property type="entry name" value="MITOCHONDRIAL OUTER MEMBRANE PROTEIN PORIN 5-RELATED"/>
    <property type="match status" value="1"/>
</dbReference>
<accession>B9GI97</accession>
<dbReference type="GO" id="GO:0008308">
    <property type="term" value="F:voltage-gated monoatomic anion channel activity"/>
    <property type="evidence" value="ECO:0000318"/>
    <property type="project" value="GO_Central"/>
</dbReference>
<dbReference type="InterPro" id="IPR001925">
    <property type="entry name" value="Porin_Euk"/>
</dbReference>
<dbReference type="eggNOG" id="KOG3126">
    <property type="taxonomic scope" value="Eukaryota"/>
</dbReference>
<dbReference type="Pfam" id="PF01459">
    <property type="entry name" value="Porin_3"/>
    <property type="match status" value="1"/>
</dbReference>
<sequence length="260" mass="29085">MRALKIQLNTQEFLFKSYNVLLYKSYNFSSNCHYFSDVLLYNNHQVFSISTSPNTGVTLAAYFSKLGDRLKEGIVTELDFGETHTAIEAKVDTVSRFSTTLACERTSPFTKNTIELRLPHENTSMYHLRSFHEYATLATSVPSINDAATETEFSTTVGTPHVAFAMGTKYHTTSRQFSMYDAGFCITKPNCDVSITLRDKAGLLRASCVHYFDHERKVAAAATMHRLCGSADAILIPHSLLLMLCKKGKQRFTALTVSTV</sequence>
<dbReference type="InterPro" id="IPR023614">
    <property type="entry name" value="Porin_dom_sf"/>
</dbReference>
<dbReference type="GO" id="GO:0005741">
    <property type="term" value="C:mitochondrial outer membrane"/>
    <property type="evidence" value="ECO:0000318"/>
    <property type="project" value="GO_Central"/>
</dbReference>
<evidence type="ECO:0000313" key="3">
    <source>
        <dbReference type="Proteomes" id="UP000006729"/>
    </source>
</evidence>
<name>B9GI97_POPTR</name>
<dbReference type="EMBL" id="CM009290">
    <property type="protein sequence ID" value="PNT57341.1"/>
    <property type="molecule type" value="Genomic_DNA"/>
</dbReference>
<evidence type="ECO:0000256" key="1">
    <source>
        <dbReference type="ARBA" id="ARBA00009624"/>
    </source>
</evidence>
<evidence type="ECO:0000313" key="2">
    <source>
        <dbReference type="EMBL" id="PNT57341.1"/>
    </source>
</evidence>
<proteinExistence type="inferred from homology"/>
<dbReference type="Proteomes" id="UP000006729">
    <property type="component" value="Chromosome 1"/>
</dbReference>
<gene>
    <name evidence="2" type="ORF">POPTR_001G293800</name>
</gene>
<protein>
    <submittedName>
        <fullName evidence="2">Uncharacterized protein</fullName>
    </submittedName>
</protein>
<dbReference type="AlphaFoldDB" id="B9GI97"/>
<dbReference type="STRING" id="3694.B9GI97"/>
<dbReference type="PANTHER" id="PTHR11743">
    <property type="entry name" value="VOLTAGE-DEPENDENT ANION-SELECTIVE CHANNEL"/>
    <property type="match status" value="1"/>
</dbReference>
<keyword evidence="3" id="KW-1185">Reference proteome</keyword>
<dbReference type="HOGENOM" id="CLU_1071163_0_0_1"/>
<dbReference type="InParanoid" id="B9GI97"/>
<organism evidence="2 3">
    <name type="scientific">Populus trichocarpa</name>
    <name type="common">Western balsam poplar</name>
    <name type="synonym">Populus balsamifera subsp. trichocarpa</name>
    <dbReference type="NCBI Taxonomy" id="3694"/>
    <lineage>
        <taxon>Eukaryota</taxon>
        <taxon>Viridiplantae</taxon>
        <taxon>Streptophyta</taxon>
        <taxon>Embryophyta</taxon>
        <taxon>Tracheophyta</taxon>
        <taxon>Spermatophyta</taxon>
        <taxon>Magnoliopsida</taxon>
        <taxon>eudicotyledons</taxon>
        <taxon>Gunneridae</taxon>
        <taxon>Pentapetalae</taxon>
        <taxon>rosids</taxon>
        <taxon>fabids</taxon>
        <taxon>Malpighiales</taxon>
        <taxon>Salicaceae</taxon>
        <taxon>Saliceae</taxon>
        <taxon>Populus</taxon>
    </lineage>
</organism>
<dbReference type="InterPro" id="IPR027246">
    <property type="entry name" value="Porin_Euk/Tom40"/>
</dbReference>
<reference evidence="2 3" key="1">
    <citation type="journal article" date="2006" name="Science">
        <title>The genome of black cottonwood, Populus trichocarpa (Torr. &amp; Gray).</title>
        <authorList>
            <person name="Tuskan G.A."/>
            <person name="Difazio S."/>
            <person name="Jansson S."/>
            <person name="Bohlmann J."/>
            <person name="Grigoriev I."/>
            <person name="Hellsten U."/>
            <person name="Putnam N."/>
            <person name="Ralph S."/>
            <person name="Rombauts S."/>
            <person name="Salamov A."/>
            <person name="Schein J."/>
            <person name="Sterck L."/>
            <person name="Aerts A."/>
            <person name="Bhalerao R.R."/>
            <person name="Bhalerao R.P."/>
            <person name="Blaudez D."/>
            <person name="Boerjan W."/>
            <person name="Brun A."/>
            <person name="Brunner A."/>
            <person name="Busov V."/>
            <person name="Campbell M."/>
            <person name="Carlson J."/>
            <person name="Chalot M."/>
            <person name="Chapman J."/>
            <person name="Chen G.L."/>
            <person name="Cooper D."/>
            <person name="Coutinho P.M."/>
            <person name="Couturier J."/>
            <person name="Covert S."/>
            <person name="Cronk Q."/>
            <person name="Cunningham R."/>
            <person name="Davis J."/>
            <person name="Degroeve S."/>
            <person name="Dejardin A."/>
            <person name="Depamphilis C."/>
            <person name="Detter J."/>
            <person name="Dirks B."/>
            <person name="Dubchak I."/>
            <person name="Duplessis S."/>
            <person name="Ehlting J."/>
            <person name="Ellis B."/>
            <person name="Gendler K."/>
            <person name="Goodstein D."/>
            <person name="Gribskov M."/>
            <person name="Grimwood J."/>
            <person name="Groover A."/>
            <person name="Gunter L."/>
            <person name="Hamberger B."/>
            <person name="Heinze B."/>
            <person name="Helariutta Y."/>
            <person name="Henrissat B."/>
            <person name="Holligan D."/>
            <person name="Holt R."/>
            <person name="Huang W."/>
            <person name="Islam-Faridi N."/>
            <person name="Jones S."/>
            <person name="Jones-Rhoades M."/>
            <person name="Jorgensen R."/>
            <person name="Joshi C."/>
            <person name="Kangasjarvi J."/>
            <person name="Karlsson J."/>
            <person name="Kelleher C."/>
            <person name="Kirkpatrick R."/>
            <person name="Kirst M."/>
            <person name="Kohler A."/>
            <person name="Kalluri U."/>
            <person name="Larimer F."/>
            <person name="Leebens-Mack J."/>
            <person name="Leple J.C."/>
            <person name="Locascio P."/>
            <person name="Lou Y."/>
            <person name="Lucas S."/>
            <person name="Martin F."/>
            <person name="Montanini B."/>
            <person name="Napoli C."/>
            <person name="Nelson D.R."/>
            <person name="Nelson C."/>
            <person name="Nieminen K."/>
            <person name="Nilsson O."/>
            <person name="Pereda V."/>
            <person name="Peter G."/>
            <person name="Philippe R."/>
            <person name="Pilate G."/>
            <person name="Poliakov A."/>
            <person name="Razumovskaya J."/>
            <person name="Richardson P."/>
            <person name="Rinaldi C."/>
            <person name="Ritland K."/>
            <person name="Rouze P."/>
            <person name="Ryaboy D."/>
            <person name="Schmutz J."/>
            <person name="Schrader J."/>
            <person name="Segerman B."/>
            <person name="Shin H."/>
            <person name="Siddiqui A."/>
            <person name="Sterky F."/>
            <person name="Terry A."/>
            <person name="Tsai C.J."/>
            <person name="Uberbacher E."/>
            <person name="Unneberg P."/>
            <person name="Vahala J."/>
            <person name="Wall K."/>
            <person name="Wessler S."/>
            <person name="Yang G."/>
            <person name="Yin T."/>
            <person name="Douglas C."/>
            <person name="Marra M."/>
            <person name="Sandberg G."/>
            <person name="Van de Peer Y."/>
            <person name="Rokhsar D."/>
        </authorList>
    </citation>
    <scope>NUCLEOTIDE SEQUENCE [LARGE SCALE GENOMIC DNA]</scope>
    <source>
        <strain evidence="3">cv. Nisqually</strain>
    </source>
</reference>